<feature type="DNA-binding region" description="H-T-H motif" evidence="2">
    <location>
        <begin position="30"/>
        <end position="49"/>
    </location>
</feature>
<dbReference type="GO" id="GO:0003677">
    <property type="term" value="F:DNA binding"/>
    <property type="evidence" value="ECO:0007669"/>
    <property type="project" value="UniProtKB-UniRule"/>
</dbReference>
<dbReference type="SUPFAM" id="SSF46689">
    <property type="entry name" value="Homeodomain-like"/>
    <property type="match status" value="1"/>
</dbReference>
<dbReference type="AlphaFoldDB" id="A0A501PKT1"/>
<dbReference type="PROSITE" id="PS50977">
    <property type="entry name" value="HTH_TETR_2"/>
    <property type="match status" value="1"/>
</dbReference>
<dbReference type="InterPro" id="IPR001647">
    <property type="entry name" value="HTH_TetR"/>
</dbReference>
<keyword evidence="1 2" id="KW-0238">DNA-binding</keyword>
<organism evidence="4 5">
    <name type="scientific">Emcibacter nanhaiensis</name>
    <dbReference type="NCBI Taxonomy" id="1505037"/>
    <lineage>
        <taxon>Bacteria</taxon>
        <taxon>Pseudomonadati</taxon>
        <taxon>Pseudomonadota</taxon>
        <taxon>Alphaproteobacteria</taxon>
        <taxon>Emcibacterales</taxon>
        <taxon>Emcibacteraceae</taxon>
        <taxon>Emcibacter</taxon>
    </lineage>
</organism>
<dbReference type="InterPro" id="IPR036271">
    <property type="entry name" value="Tet_transcr_reg_TetR-rel_C_sf"/>
</dbReference>
<evidence type="ECO:0000259" key="3">
    <source>
        <dbReference type="PROSITE" id="PS50977"/>
    </source>
</evidence>
<sequence>MKMSENTKRRDELLETAIDLFSERGYVGTSIRDIAKAINRSVSNVYHYFENKEELWLAILEYSVKGLPEKLRAVAHGDGEPLERFERMLRTHLAASTLHQRESKIFFIDEERLSPQGKEINRRIQKEILDIYVEQLRLLQSHGVIKTKHPKILAFNMLGTINWYLRWYDPEGGLSKEEIHEEIIRFVMHGMCGS</sequence>
<evidence type="ECO:0000256" key="2">
    <source>
        <dbReference type="PROSITE-ProRule" id="PRU00335"/>
    </source>
</evidence>
<accession>A0A501PKT1</accession>
<dbReference type="InterPro" id="IPR009057">
    <property type="entry name" value="Homeodomain-like_sf"/>
</dbReference>
<protein>
    <submittedName>
        <fullName evidence="4">TetR/AcrR family transcriptional regulator</fullName>
    </submittedName>
</protein>
<dbReference type="Proteomes" id="UP000319148">
    <property type="component" value="Unassembled WGS sequence"/>
</dbReference>
<proteinExistence type="predicted"/>
<name>A0A501PKT1_9PROT</name>
<dbReference type="Gene3D" id="1.10.357.10">
    <property type="entry name" value="Tetracycline Repressor, domain 2"/>
    <property type="match status" value="1"/>
</dbReference>
<feature type="domain" description="HTH tetR-type" evidence="3">
    <location>
        <begin position="7"/>
        <end position="67"/>
    </location>
</feature>
<gene>
    <name evidence="4" type="ORF">FIV46_08040</name>
</gene>
<dbReference type="Pfam" id="PF17932">
    <property type="entry name" value="TetR_C_24"/>
    <property type="match status" value="1"/>
</dbReference>
<evidence type="ECO:0000313" key="5">
    <source>
        <dbReference type="Proteomes" id="UP000319148"/>
    </source>
</evidence>
<evidence type="ECO:0000313" key="4">
    <source>
        <dbReference type="EMBL" id="TPD60667.1"/>
    </source>
</evidence>
<dbReference type="InterPro" id="IPR050624">
    <property type="entry name" value="HTH-type_Tx_Regulator"/>
</dbReference>
<dbReference type="EMBL" id="VFIY01000006">
    <property type="protein sequence ID" value="TPD60667.1"/>
    <property type="molecule type" value="Genomic_DNA"/>
</dbReference>
<keyword evidence="5" id="KW-1185">Reference proteome</keyword>
<dbReference type="PRINTS" id="PR00455">
    <property type="entry name" value="HTHTETR"/>
</dbReference>
<dbReference type="SUPFAM" id="SSF48498">
    <property type="entry name" value="Tetracyclin repressor-like, C-terminal domain"/>
    <property type="match status" value="1"/>
</dbReference>
<dbReference type="OrthoDB" id="9795242at2"/>
<dbReference type="Gene3D" id="1.10.10.60">
    <property type="entry name" value="Homeodomain-like"/>
    <property type="match status" value="1"/>
</dbReference>
<dbReference type="Pfam" id="PF00440">
    <property type="entry name" value="TetR_N"/>
    <property type="match status" value="1"/>
</dbReference>
<dbReference type="InterPro" id="IPR041490">
    <property type="entry name" value="KstR2_TetR_C"/>
</dbReference>
<dbReference type="PANTHER" id="PTHR43479">
    <property type="entry name" value="ACREF/ENVCD OPERON REPRESSOR-RELATED"/>
    <property type="match status" value="1"/>
</dbReference>
<dbReference type="PANTHER" id="PTHR43479:SF11">
    <property type="entry name" value="ACREF_ENVCD OPERON REPRESSOR-RELATED"/>
    <property type="match status" value="1"/>
</dbReference>
<comment type="caution">
    <text evidence="4">The sequence shown here is derived from an EMBL/GenBank/DDBJ whole genome shotgun (WGS) entry which is preliminary data.</text>
</comment>
<evidence type="ECO:0000256" key="1">
    <source>
        <dbReference type="ARBA" id="ARBA00023125"/>
    </source>
</evidence>
<reference evidence="5" key="1">
    <citation type="submission" date="2019-06" db="EMBL/GenBank/DDBJ databases">
        <title>The complete genome of Emcibacter congregatus ZYLT.</title>
        <authorList>
            <person name="Zhao Z."/>
        </authorList>
    </citation>
    <scope>NUCLEOTIDE SEQUENCE [LARGE SCALE GENOMIC DNA]</scope>
    <source>
        <strain evidence="5">MCCC 1A06723</strain>
    </source>
</reference>